<dbReference type="InterPro" id="IPR047057">
    <property type="entry name" value="MerR_fam"/>
</dbReference>
<dbReference type="KEGG" id="ril:CRIB_2037"/>
<dbReference type="PANTHER" id="PTHR30204:SF69">
    <property type="entry name" value="MERR-FAMILY TRANSCRIPTIONAL REGULATOR"/>
    <property type="match status" value="1"/>
</dbReference>
<dbReference type="AlphaFoldDB" id="A0A1V1I302"/>
<dbReference type="CDD" id="cd01107">
    <property type="entry name" value="HTH_BmrR"/>
    <property type="match status" value="1"/>
</dbReference>
<feature type="coiled-coil region" evidence="5">
    <location>
        <begin position="82"/>
        <end position="112"/>
    </location>
</feature>
<dbReference type="EMBL" id="LN555523">
    <property type="protein sequence ID" value="CED94642.1"/>
    <property type="molecule type" value="Genomic_DNA"/>
</dbReference>
<proteinExistence type="predicted"/>
<sequence length="267" mass="31670">MSTYFTIGEISKFFNISIKTLRYYDEIGLLKPAYINQENKYRYYSIEQFMKIDLIKYFKITGMSLDVIKDILNSECSIELVMNNIKIQSSKLEEKINELTIVKNYLDNLENNISENIRYGLNEVFIKYNEERIFMNYDIVSNNTEELDLNLRDIILDLENRQNEVYVQMGSTVQYKVLKDENKIVYKGIKAFCKDEKNQNILPEGEYVTLIFEGSLKESINHYKKILDYIKVNNIEVVGDFNEIWLMPKIDENLEEKSLVKIEILKK</sequence>
<evidence type="ECO:0000313" key="7">
    <source>
        <dbReference type="EMBL" id="CED94642.1"/>
    </source>
</evidence>
<evidence type="ECO:0000259" key="6">
    <source>
        <dbReference type="PROSITE" id="PS50937"/>
    </source>
</evidence>
<dbReference type="InterPro" id="IPR000551">
    <property type="entry name" value="MerR-type_HTH_dom"/>
</dbReference>
<keyword evidence="5" id="KW-0175">Coiled coil</keyword>
<dbReference type="Gene3D" id="3.20.80.10">
    <property type="entry name" value="Regulatory factor, effector binding domain"/>
    <property type="match status" value="1"/>
</dbReference>
<protein>
    <submittedName>
        <fullName evidence="7">Transcriptional regulator, MerR</fullName>
    </submittedName>
</protein>
<keyword evidence="2" id="KW-0805">Transcription regulation</keyword>
<keyword evidence="3" id="KW-0238">DNA-binding</keyword>
<evidence type="ECO:0000256" key="2">
    <source>
        <dbReference type="ARBA" id="ARBA00023015"/>
    </source>
</evidence>
<dbReference type="SUPFAM" id="SSF46955">
    <property type="entry name" value="Putative DNA-binding domain"/>
    <property type="match status" value="1"/>
</dbReference>
<dbReference type="Proteomes" id="UP000245622">
    <property type="component" value="Chromosome 1"/>
</dbReference>
<evidence type="ECO:0000256" key="1">
    <source>
        <dbReference type="ARBA" id="ARBA00022491"/>
    </source>
</evidence>
<feature type="domain" description="HTH merR-type" evidence="6">
    <location>
        <begin position="4"/>
        <end position="74"/>
    </location>
</feature>
<dbReference type="PROSITE" id="PS50937">
    <property type="entry name" value="HTH_MERR_2"/>
    <property type="match status" value="1"/>
</dbReference>
<keyword evidence="8" id="KW-1185">Reference proteome</keyword>
<dbReference type="InterPro" id="IPR009061">
    <property type="entry name" value="DNA-bd_dom_put_sf"/>
</dbReference>
<organism evidence="7 8">
    <name type="scientific">Romboutsia ilealis</name>
    <dbReference type="NCBI Taxonomy" id="1115758"/>
    <lineage>
        <taxon>Bacteria</taxon>
        <taxon>Bacillati</taxon>
        <taxon>Bacillota</taxon>
        <taxon>Clostridia</taxon>
        <taxon>Peptostreptococcales</taxon>
        <taxon>Peptostreptococcaceae</taxon>
        <taxon>Romboutsia</taxon>
    </lineage>
</organism>
<evidence type="ECO:0000313" key="8">
    <source>
        <dbReference type="Proteomes" id="UP000245622"/>
    </source>
</evidence>
<evidence type="ECO:0000256" key="4">
    <source>
        <dbReference type="ARBA" id="ARBA00023163"/>
    </source>
</evidence>
<dbReference type="SMART" id="SM00422">
    <property type="entry name" value="HTH_MERR"/>
    <property type="match status" value="1"/>
</dbReference>
<dbReference type="GO" id="GO:0003700">
    <property type="term" value="F:DNA-binding transcription factor activity"/>
    <property type="evidence" value="ECO:0007669"/>
    <property type="project" value="InterPro"/>
</dbReference>
<dbReference type="SUPFAM" id="SSF55136">
    <property type="entry name" value="Probable bacterial effector-binding domain"/>
    <property type="match status" value="1"/>
</dbReference>
<evidence type="ECO:0000256" key="5">
    <source>
        <dbReference type="SAM" id="Coils"/>
    </source>
</evidence>
<accession>A0A1V1I302</accession>
<dbReference type="GeneID" id="82206062"/>
<keyword evidence="1" id="KW-0678">Repressor</keyword>
<dbReference type="GO" id="GO:0003677">
    <property type="term" value="F:DNA binding"/>
    <property type="evidence" value="ECO:0007669"/>
    <property type="project" value="UniProtKB-KW"/>
</dbReference>
<dbReference type="Pfam" id="PF13411">
    <property type="entry name" value="MerR_1"/>
    <property type="match status" value="1"/>
</dbReference>
<dbReference type="PANTHER" id="PTHR30204">
    <property type="entry name" value="REDOX-CYCLING DRUG-SENSING TRANSCRIPTIONAL ACTIVATOR SOXR"/>
    <property type="match status" value="1"/>
</dbReference>
<evidence type="ECO:0000256" key="3">
    <source>
        <dbReference type="ARBA" id="ARBA00023125"/>
    </source>
</evidence>
<dbReference type="Gene3D" id="1.10.1660.10">
    <property type="match status" value="1"/>
</dbReference>
<gene>
    <name evidence="7" type="ORF">CRIB_2037</name>
</gene>
<keyword evidence="4" id="KW-0804">Transcription</keyword>
<dbReference type="RefSeq" id="WP_180702144.1">
    <property type="nucleotide sequence ID" value="NZ_CAONDH010000009.1"/>
</dbReference>
<reference evidence="7 8" key="1">
    <citation type="submission" date="2014-04" db="EMBL/GenBank/DDBJ databases">
        <authorList>
            <person name="Hornung B.V."/>
        </authorList>
    </citation>
    <scope>NUCLEOTIDE SEQUENCE [LARGE SCALE GENOMIC DNA]</scope>
    <source>
        <strain evidence="7 8">CRIB</strain>
    </source>
</reference>
<dbReference type="InterPro" id="IPR011256">
    <property type="entry name" value="Reg_factor_effector_dom_sf"/>
</dbReference>
<name>A0A1V1I302_9FIRM</name>